<evidence type="ECO:0000256" key="12">
    <source>
        <dbReference type="PIRSR" id="PIRSR017107-3"/>
    </source>
</evidence>
<evidence type="ECO:0000256" key="1">
    <source>
        <dbReference type="ARBA" id="ARBA00000789"/>
    </source>
</evidence>
<dbReference type="PIRSF" id="PIRSF017107">
    <property type="entry name" value="MAL"/>
    <property type="match status" value="1"/>
</dbReference>
<dbReference type="AlphaFoldDB" id="A0A0J7JDM6"/>
<evidence type="ECO:0000256" key="5">
    <source>
        <dbReference type="ARBA" id="ARBA00011738"/>
    </source>
</evidence>
<evidence type="ECO:0000259" key="15">
    <source>
        <dbReference type="Pfam" id="PF07476"/>
    </source>
</evidence>
<evidence type="ECO:0000256" key="7">
    <source>
        <dbReference type="ARBA" id="ARBA00022723"/>
    </source>
</evidence>
<dbReference type="Proteomes" id="UP000036102">
    <property type="component" value="Unassembled WGS sequence"/>
</dbReference>
<comment type="pathway">
    <text evidence="3">Amino-acid degradation; L-glutamate degradation via mesaconate pathway; acetate and pyruvate from L-glutamate: step 2/4.</text>
</comment>
<comment type="catalytic activity">
    <reaction evidence="1">
        <text>(2S,3S)-3-methyl-L-aspartate = mesaconate + NH4(+)</text>
        <dbReference type="Rhea" id="RHEA:12829"/>
        <dbReference type="ChEBI" id="CHEBI:28938"/>
        <dbReference type="ChEBI" id="CHEBI:36986"/>
        <dbReference type="ChEBI" id="CHEBI:58724"/>
        <dbReference type="EC" id="4.3.1.2"/>
    </reaction>
</comment>
<dbReference type="SFLD" id="SFLDF00007">
    <property type="entry name" value="methylaspartate_ammonia-lyase"/>
    <property type="match status" value="1"/>
</dbReference>
<dbReference type="NCBIfam" id="TIGR01502">
    <property type="entry name" value="B_methylAsp_ase"/>
    <property type="match status" value="1"/>
</dbReference>
<reference evidence="16 17" key="1">
    <citation type="submission" date="2015-06" db="EMBL/GenBank/DDBJ databases">
        <title>Marinobacter subterrani, a genetically tractable neutrophilic iron-oxidizing strain isolated from the Soudan Iron Mine.</title>
        <authorList>
            <person name="Bonis B.M."/>
            <person name="Gralnick J.A."/>
        </authorList>
    </citation>
    <scope>NUCLEOTIDE SEQUENCE [LARGE SCALE GENOMIC DNA]</scope>
    <source>
        <strain evidence="16 17">JG233</strain>
    </source>
</reference>
<dbReference type="GO" id="GO:0046872">
    <property type="term" value="F:metal ion binding"/>
    <property type="evidence" value="ECO:0007669"/>
    <property type="project" value="UniProtKB-KW"/>
</dbReference>
<dbReference type="Pfam" id="PF05034">
    <property type="entry name" value="MAAL_N"/>
    <property type="match status" value="1"/>
</dbReference>
<keyword evidence="7 13" id="KW-0479">Metal-binding</keyword>
<dbReference type="PATRIC" id="fig|1658765.3.peg.2198"/>
<dbReference type="PANTHER" id="PTHR48073">
    <property type="entry name" value="O-SUCCINYLBENZOATE SYNTHASE-RELATED"/>
    <property type="match status" value="1"/>
</dbReference>
<dbReference type="InterPro" id="IPR022665">
    <property type="entry name" value="MeAsp_NH4-lyase_N"/>
</dbReference>
<evidence type="ECO:0000256" key="6">
    <source>
        <dbReference type="ARBA" id="ARBA00012993"/>
    </source>
</evidence>
<evidence type="ECO:0000256" key="9">
    <source>
        <dbReference type="ARBA" id="ARBA00023239"/>
    </source>
</evidence>
<protein>
    <recommendedName>
        <fullName evidence="6">methylaspartate ammonia-lyase</fullName>
        <ecNumber evidence="6">4.3.1.2</ecNumber>
    </recommendedName>
</protein>
<dbReference type="InterPro" id="IPR036849">
    <property type="entry name" value="Enolase-like_C_sf"/>
</dbReference>
<dbReference type="Gene3D" id="3.20.20.120">
    <property type="entry name" value="Enolase-like C-terminal domain"/>
    <property type="match status" value="1"/>
</dbReference>
<sequence>MKIKNAYFVGGLSSFYFDDQQAIKDGAGLDGFTYQGAAVTSGFQAIRQAGECVSVMLELDDGSIALGDCAAVQYSGAAGRDPLFRADAFVPFMETHLRPLLTGMDVRRFDVNARYIDGLVIDGKPLHTAIRYGVSQALLDAAALARRCLKTEVICREYELPVVAEAVPLFGQSGDDRYGAVDKMVLKKADVLPHGLINNIPDKLGDQGGRLIEYVDWLVHRIRHLSQGNDYRPDLHIDVYGTVGMIFNQDPTLIADYLARLGDVAGELPLCIEGPVDAGGKGAQIEALGGIRQRLDALGANIRIVADEWCNTYQDVVDFADAQCCHMVQIKTPDLGSVHNVVDAVLHCNRRGVQAYQGGTCNETDISARTCVHLALAARPMRMLVKPGMGFDEGMTVVGNEMHRSVALLKTRQHPERG</sequence>
<dbReference type="STRING" id="1658765.Msub_12193"/>
<evidence type="ECO:0000313" key="16">
    <source>
        <dbReference type="EMBL" id="KMQ75984.1"/>
    </source>
</evidence>
<proteinExistence type="inferred from homology"/>
<dbReference type="EC" id="4.3.1.2" evidence="6"/>
<comment type="subunit">
    <text evidence="5">Homodimer.</text>
</comment>
<dbReference type="InterPro" id="IPR022662">
    <property type="entry name" value="MeAsp_NH4-lyase_C"/>
</dbReference>
<dbReference type="InterPro" id="IPR006395">
    <property type="entry name" value="Me_Asp_am_lyase"/>
</dbReference>
<evidence type="ECO:0000259" key="14">
    <source>
        <dbReference type="Pfam" id="PF05034"/>
    </source>
</evidence>
<dbReference type="EMBL" id="LFBU01000001">
    <property type="protein sequence ID" value="KMQ75984.1"/>
    <property type="molecule type" value="Genomic_DNA"/>
</dbReference>
<dbReference type="SUPFAM" id="SSF51604">
    <property type="entry name" value="Enolase C-terminal domain-like"/>
    <property type="match status" value="1"/>
</dbReference>
<evidence type="ECO:0000256" key="8">
    <source>
        <dbReference type="ARBA" id="ARBA00022842"/>
    </source>
</evidence>
<dbReference type="OrthoDB" id="8630262at2"/>
<organism evidence="16 17">
    <name type="scientific">Marinobacter subterrani</name>
    <dbReference type="NCBI Taxonomy" id="1658765"/>
    <lineage>
        <taxon>Bacteria</taxon>
        <taxon>Pseudomonadati</taxon>
        <taxon>Pseudomonadota</taxon>
        <taxon>Gammaproteobacteria</taxon>
        <taxon>Pseudomonadales</taxon>
        <taxon>Marinobacteraceae</taxon>
        <taxon>Marinobacter</taxon>
    </lineage>
</organism>
<evidence type="ECO:0000256" key="2">
    <source>
        <dbReference type="ARBA" id="ARBA00001946"/>
    </source>
</evidence>
<dbReference type="GO" id="GO:0019553">
    <property type="term" value="P:L-glutamate catabolic process via L-citramalate"/>
    <property type="evidence" value="ECO:0007669"/>
    <property type="project" value="UniProtKB-UniPathway"/>
</dbReference>
<comment type="cofactor">
    <cofactor evidence="2 13">
        <name>Mg(2+)</name>
        <dbReference type="ChEBI" id="CHEBI:18420"/>
    </cofactor>
</comment>
<dbReference type="PANTHER" id="PTHR48073:SF2">
    <property type="entry name" value="O-SUCCINYLBENZOATE SYNTHASE"/>
    <property type="match status" value="1"/>
</dbReference>
<feature type="active site" description="Proton acceptor" evidence="10">
    <location>
        <position position="331"/>
    </location>
</feature>
<gene>
    <name evidence="16" type="ORF">Msub_12193</name>
</gene>
<evidence type="ECO:0000256" key="10">
    <source>
        <dbReference type="PIRSR" id="PIRSR017107-1"/>
    </source>
</evidence>
<comment type="caution">
    <text evidence="16">The sequence shown here is derived from an EMBL/GenBank/DDBJ whole genome shotgun (WGS) entry which is preliminary data.</text>
</comment>
<accession>A0A0J7JDM6</accession>
<dbReference type="SFLD" id="SFLDS00001">
    <property type="entry name" value="Enolase"/>
    <property type="match status" value="1"/>
</dbReference>
<dbReference type="InterPro" id="IPR029017">
    <property type="entry name" value="Enolase-like_N"/>
</dbReference>
<dbReference type="Gene3D" id="3.30.390.10">
    <property type="entry name" value="Enolase-like, N-terminal domain"/>
    <property type="match status" value="1"/>
</dbReference>
<feature type="site" description="Transition state stabilizer" evidence="12">
    <location>
        <position position="194"/>
    </location>
</feature>
<dbReference type="SFLD" id="SFLDG00151">
    <property type="entry name" value="methylaspartate_ammonia-lyase"/>
    <property type="match status" value="1"/>
</dbReference>
<keyword evidence="17" id="KW-1185">Reference proteome</keyword>
<keyword evidence="8 13" id="KW-0460">Magnesium</keyword>
<evidence type="ECO:0000313" key="17">
    <source>
        <dbReference type="Proteomes" id="UP000036102"/>
    </source>
</evidence>
<evidence type="ECO:0000256" key="3">
    <source>
        <dbReference type="ARBA" id="ARBA00004675"/>
    </source>
</evidence>
<feature type="binding site" evidence="11">
    <location>
        <position position="329"/>
    </location>
    <ligand>
        <name>(2S,3S)-3-methyl-L-aspartate</name>
        <dbReference type="ChEBI" id="CHEBI:58724"/>
    </ligand>
</feature>
<feature type="binding site" evidence="13">
    <location>
        <position position="307"/>
    </location>
    <ligand>
        <name>Mg(2+)</name>
        <dbReference type="ChEBI" id="CHEBI:18420"/>
    </ligand>
</feature>
<feature type="domain" description="Methylaspartate ammonia-lyase C-terminal" evidence="15">
    <location>
        <begin position="162"/>
        <end position="410"/>
    </location>
</feature>
<evidence type="ECO:0000256" key="4">
    <source>
        <dbReference type="ARBA" id="ARBA00009954"/>
    </source>
</evidence>
<feature type="binding site" evidence="11">
    <location>
        <position position="172"/>
    </location>
    <ligand>
        <name>(2S,3S)-3-methyl-L-aspartate</name>
        <dbReference type="ChEBI" id="CHEBI:58724"/>
    </ligand>
</feature>
<dbReference type="UniPathway" id="UPA00561">
    <property type="reaction ID" value="UER00618"/>
</dbReference>
<comment type="similarity">
    <text evidence="4">Belongs to the methylaspartate ammonia-lyase family.</text>
</comment>
<dbReference type="Pfam" id="PF07476">
    <property type="entry name" value="MAAL_C"/>
    <property type="match status" value="1"/>
</dbReference>
<feature type="binding site" evidence="13">
    <location>
        <position position="273"/>
    </location>
    <ligand>
        <name>Mg(2+)</name>
        <dbReference type="ChEBI" id="CHEBI:18420"/>
    </ligand>
</feature>
<name>A0A0J7JDM6_9GAMM</name>
<evidence type="ECO:0000256" key="13">
    <source>
        <dbReference type="PIRSR" id="PIRSR017107-4"/>
    </source>
</evidence>
<feature type="binding site" evidence="13">
    <location>
        <position position="238"/>
    </location>
    <ligand>
        <name>Mg(2+)</name>
        <dbReference type="ChEBI" id="CHEBI:18420"/>
    </ligand>
</feature>
<dbReference type="CDD" id="cd03314">
    <property type="entry name" value="MAL"/>
    <property type="match status" value="1"/>
</dbReference>
<evidence type="ECO:0000256" key="11">
    <source>
        <dbReference type="PIRSR" id="PIRSR017107-2"/>
    </source>
</evidence>
<dbReference type="RefSeq" id="WP_048496023.1">
    <property type="nucleotide sequence ID" value="NZ_LFBU01000001.1"/>
</dbReference>
<dbReference type="SUPFAM" id="SSF54826">
    <property type="entry name" value="Enolase N-terminal domain-like"/>
    <property type="match status" value="1"/>
</dbReference>
<dbReference type="GO" id="GO:0050096">
    <property type="term" value="F:methylaspartate ammonia-lyase activity"/>
    <property type="evidence" value="ECO:0007669"/>
    <property type="project" value="UniProtKB-EC"/>
</dbReference>
<keyword evidence="9 16" id="KW-0456">Lyase</keyword>
<feature type="domain" description="Methylaspartate ammonia-lyase N-terminal" evidence="14">
    <location>
        <begin position="1"/>
        <end position="159"/>
    </location>
</feature>